<gene>
    <name evidence="3" type="ORF">PCOR1329_LOCUS16028</name>
</gene>
<evidence type="ECO:0000256" key="1">
    <source>
        <dbReference type="SAM" id="MobiDB-lite"/>
    </source>
</evidence>
<sequence length="337" mass="35567">MTTTPTDTTITTTTPLGATTTITVTTQTSTTTRIYIVAGSMWFESTGIQEQVESASVNALASQKGVPESAVFCVASLFTDSSRRLMSNRELTSSVTHWQVDWKIVASASPAFSAYDVTTELHQHVNATSGENLESIETFYSLMELAMSSRGLTLVSNSSVLVHAEPTIMEITATQTTSTTATPFAVGLLADTEKTASIDFVIMGIIVGAILVLCCCIQLLCRWQRKSEEDLEAVSRNDLEQGTPEDILWVAPGASQRIESQSGGPKQARSLSRGESAGASSRSEIGASPRSSISSTGMRSSRSGGTLSRSPSAASARSGDAGLARSWSRGQASGLSI</sequence>
<keyword evidence="2" id="KW-0812">Transmembrane</keyword>
<organism evidence="3 4">
    <name type="scientific">Prorocentrum cordatum</name>
    <dbReference type="NCBI Taxonomy" id="2364126"/>
    <lineage>
        <taxon>Eukaryota</taxon>
        <taxon>Sar</taxon>
        <taxon>Alveolata</taxon>
        <taxon>Dinophyceae</taxon>
        <taxon>Prorocentrales</taxon>
        <taxon>Prorocentraceae</taxon>
        <taxon>Prorocentrum</taxon>
    </lineage>
</organism>
<feature type="compositionally biased region" description="Low complexity" evidence="1">
    <location>
        <begin position="268"/>
        <end position="326"/>
    </location>
</feature>
<evidence type="ECO:0000313" key="3">
    <source>
        <dbReference type="EMBL" id="CAK0811403.1"/>
    </source>
</evidence>
<accession>A0ABN9R1E7</accession>
<keyword evidence="2" id="KW-0472">Membrane</keyword>
<feature type="transmembrane region" description="Helical" evidence="2">
    <location>
        <begin position="200"/>
        <end position="221"/>
    </location>
</feature>
<protein>
    <submittedName>
        <fullName evidence="3">Uncharacterized protein</fullName>
    </submittedName>
</protein>
<name>A0ABN9R1E7_9DINO</name>
<dbReference type="EMBL" id="CAUYUJ010004891">
    <property type="protein sequence ID" value="CAK0811403.1"/>
    <property type="molecule type" value="Genomic_DNA"/>
</dbReference>
<proteinExistence type="predicted"/>
<evidence type="ECO:0000256" key="2">
    <source>
        <dbReference type="SAM" id="Phobius"/>
    </source>
</evidence>
<evidence type="ECO:0000313" key="4">
    <source>
        <dbReference type="Proteomes" id="UP001189429"/>
    </source>
</evidence>
<feature type="region of interest" description="Disordered" evidence="1">
    <location>
        <begin position="255"/>
        <end position="337"/>
    </location>
</feature>
<reference evidence="3" key="1">
    <citation type="submission" date="2023-10" db="EMBL/GenBank/DDBJ databases">
        <authorList>
            <person name="Chen Y."/>
            <person name="Shah S."/>
            <person name="Dougan E. K."/>
            <person name="Thang M."/>
            <person name="Chan C."/>
        </authorList>
    </citation>
    <scope>NUCLEOTIDE SEQUENCE [LARGE SCALE GENOMIC DNA]</scope>
</reference>
<feature type="compositionally biased region" description="Polar residues" evidence="1">
    <location>
        <begin position="328"/>
        <end position="337"/>
    </location>
</feature>
<comment type="caution">
    <text evidence="3">The sequence shown here is derived from an EMBL/GenBank/DDBJ whole genome shotgun (WGS) entry which is preliminary data.</text>
</comment>
<keyword evidence="4" id="KW-1185">Reference proteome</keyword>
<dbReference type="Proteomes" id="UP001189429">
    <property type="component" value="Unassembled WGS sequence"/>
</dbReference>
<keyword evidence="2" id="KW-1133">Transmembrane helix</keyword>